<comment type="caution">
    <text evidence="4">The sequence shown here is derived from an EMBL/GenBank/DDBJ whole genome shotgun (WGS) entry which is preliminary data.</text>
</comment>
<feature type="domain" description="Non-reducing end beta-L-arabinofuranosidase-like GH127 catalytic" evidence="1">
    <location>
        <begin position="21"/>
        <end position="437"/>
    </location>
</feature>
<dbReference type="Proteomes" id="UP001165962">
    <property type="component" value="Unassembled WGS sequence"/>
</dbReference>
<dbReference type="GO" id="GO:0016787">
    <property type="term" value="F:hydrolase activity"/>
    <property type="evidence" value="ECO:0007669"/>
    <property type="project" value="UniProtKB-KW"/>
</dbReference>
<evidence type="ECO:0000313" key="4">
    <source>
        <dbReference type="EMBL" id="NHN30228.1"/>
    </source>
</evidence>
<dbReference type="Pfam" id="PF07944">
    <property type="entry name" value="Beta-AFase-like_GH127_cat"/>
    <property type="match status" value="1"/>
</dbReference>
<dbReference type="InterPro" id="IPR008928">
    <property type="entry name" value="6-hairpin_glycosidase_sf"/>
</dbReference>
<dbReference type="PANTHER" id="PTHR43465">
    <property type="entry name" value="DUF1680 DOMAIN PROTEIN (AFU_ORTHOLOGUE AFUA_1G08910)"/>
    <property type="match status" value="1"/>
</dbReference>
<sequence>MTKQAERINIRKITPVPLQKVTIDGGFWRKRQDTNRQMTLQIQHEQISSTGRLHAWKLDWKQGAPNQPHRFWDSDIAKWIEAAAYSLSTHPDAALERQVDEAVDLIAAAQQPDGYLNIYFTIVEPDKRWRDLKDGHELYCAGHLIEAAVAYFEATGKRLMLDVMCKYTDYIDSIFGPGEGQIRGYDGHPEIELALIKLYRATGEQRYLKLCEFFVNERGQQPYFYDLEAANSATKLAAPSNDGKQTIRNGYILPYDYYQAHLPVREQTTVEGHAVRAVYLYSGMTDLAVETKDVALQEACERLWKHMVEKRMYITGGIGSTDREERFTYDYDLPNETAYAETCASIGLIFWAHRMALHTGEGHYIDELERSLYNGTISGVSEDGSRFFYANHLEMMPAAHHFNTLKFNGSAVVSERQEWFGCACCPPNIARITASLGAYMYAQSEGEAIVLLYGDSSASLNIGSQLVRLKQTTSYPWDETVTIAVTPETAADFMVSMRIPGWCRDAQVKINGQSIDISSLMDKGYVRLARSWQQGDVIELTLAMPVEIAESHPEVRANAGRIALQRGPIVYCLEEVDNSTNLRDIALVLNEMPQARFEATLLGGITILEGSATRTSLQGWSGNLYRRSDTVPAKAKQNRNPVSFRAVPFYAWGNRGEGEMLVWLAKE</sequence>
<feature type="domain" description="Non-reducing end beta-L-arabinofuranosidase-like GH127 C-terminal" evidence="3">
    <location>
        <begin position="546"/>
        <end position="664"/>
    </location>
</feature>
<name>A0ABX0J3J1_9BACL</name>
<keyword evidence="4" id="KW-0378">Hydrolase</keyword>
<organism evidence="4 5">
    <name type="scientific">Paenibacillus agricola</name>
    <dbReference type="NCBI Taxonomy" id="2716264"/>
    <lineage>
        <taxon>Bacteria</taxon>
        <taxon>Bacillati</taxon>
        <taxon>Bacillota</taxon>
        <taxon>Bacilli</taxon>
        <taxon>Bacillales</taxon>
        <taxon>Paenibacillaceae</taxon>
        <taxon>Paenibacillus</taxon>
    </lineage>
</organism>
<keyword evidence="5" id="KW-1185">Reference proteome</keyword>
<evidence type="ECO:0000313" key="5">
    <source>
        <dbReference type="Proteomes" id="UP001165962"/>
    </source>
</evidence>
<dbReference type="Pfam" id="PF20736">
    <property type="entry name" value="Glyco_hydro127M"/>
    <property type="match status" value="1"/>
</dbReference>
<evidence type="ECO:0000259" key="2">
    <source>
        <dbReference type="Pfam" id="PF20736"/>
    </source>
</evidence>
<gene>
    <name evidence="4" type="ORF">G9U52_10320</name>
</gene>
<feature type="domain" description="Non-reducing end beta-L-arabinofuranosidase-like GH127 middle" evidence="2">
    <location>
        <begin position="450"/>
        <end position="544"/>
    </location>
</feature>
<dbReference type="RefSeq" id="WP_166149004.1">
    <property type="nucleotide sequence ID" value="NZ_JAAOIW010000003.1"/>
</dbReference>
<dbReference type="Pfam" id="PF20737">
    <property type="entry name" value="Glyco_hydro127C"/>
    <property type="match status" value="1"/>
</dbReference>
<dbReference type="SUPFAM" id="SSF48208">
    <property type="entry name" value="Six-hairpin glycosidases"/>
    <property type="match status" value="1"/>
</dbReference>
<dbReference type="EMBL" id="JAAOIW010000003">
    <property type="protein sequence ID" value="NHN30228.1"/>
    <property type="molecule type" value="Genomic_DNA"/>
</dbReference>
<accession>A0ABX0J3J1</accession>
<dbReference type="InterPro" id="IPR012878">
    <property type="entry name" value="Beta-AFase-like_GH127_cat"/>
</dbReference>
<evidence type="ECO:0000259" key="3">
    <source>
        <dbReference type="Pfam" id="PF20737"/>
    </source>
</evidence>
<protein>
    <submittedName>
        <fullName evidence="4">Glycoside hydrolase family 127 protein</fullName>
    </submittedName>
</protein>
<proteinExistence type="predicted"/>
<dbReference type="InterPro" id="IPR049049">
    <property type="entry name" value="Beta-AFase-like_GH127_C"/>
</dbReference>
<dbReference type="PANTHER" id="PTHR43465:SF2">
    <property type="entry name" value="DUF1680 DOMAIN PROTEIN (AFU_ORTHOLOGUE AFUA_1G08910)"/>
    <property type="match status" value="1"/>
</dbReference>
<dbReference type="InterPro" id="IPR049046">
    <property type="entry name" value="Beta-AFase-like_GH127_middle"/>
</dbReference>
<evidence type="ECO:0000259" key="1">
    <source>
        <dbReference type="Pfam" id="PF07944"/>
    </source>
</evidence>
<dbReference type="InterPro" id="IPR049174">
    <property type="entry name" value="Beta-AFase-like"/>
</dbReference>
<reference evidence="4" key="1">
    <citation type="submission" date="2020-03" db="EMBL/GenBank/DDBJ databases">
        <title>Draft sequencing of Paenibacilllus sp. S3N08.</title>
        <authorList>
            <person name="Kim D.-U."/>
        </authorList>
    </citation>
    <scope>NUCLEOTIDE SEQUENCE</scope>
    <source>
        <strain evidence="4">S3N08</strain>
    </source>
</reference>